<dbReference type="SMART" id="SM00186">
    <property type="entry name" value="FBG"/>
    <property type="match status" value="1"/>
</dbReference>
<dbReference type="NCBIfam" id="NF040941">
    <property type="entry name" value="GGGWT_bact"/>
    <property type="match status" value="1"/>
</dbReference>
<sequence>MDGSGKCYKAVPQAMNWFDADVFCKNSATNAYLTSITSAFENANINAEASAYANCTQFWIGGNDISQKGKFAWTDGQPFAYVSWASGQPSANDQCVSSDARLSGQWKTESCSRTNCFICASYAAPPTTTLPPPTSPSGMTDCYDWYRYGGARADGIYRLSPPGIAPFDAYCDMTTDNGGWTVFQRRRDNTTSFWDRTWAEYKNGFGNINQNNSWLGLDRVHALSTKNSNVTLRIELHGNRCTATSCYRRGLVDPAAWWWAEWYFKVGPEVDFYRLNVSLSPRGSLTSRTNNDNLRFYNNGQPFSTIDRDNDNVAENCASAGALRYGGWWFGSCTGGCRLNGKYDVPAWGSGFMWYTGSDNYDWWIAPYQSEMKLRRN</sequence>
<dbReference type="InterPro" id="IPR036056">
    <property type="entry name" value="Fibrinogen-like_C"/>
</dbReference>
<dbReference type="InterPro" id="IPR001304">
    <property type="entry name" value="C-type_lectin-like"/>
</dbReference>
<dbReference type="InterPro" id="IPR016186">
    <property type="entry name" value="C-type_lectin-like/link_sf"/>
</dbReference>
<name>A0A914WHW1_9BILA</name>
<proteinExistence type="predicted"/>
<dbReference type="Proteomes" id="UP000887566">
    <property type="component" value="Unplaced"/>
</dbReference>
<keyword evidence="3" id="KW-1185">Reference proteome</keyword>
<dbReference type="Gene3D" id="3.10.100.10">
    <property type="entry name" value="Mannose-Binding Protein A, subunit A"/>
    <property type="match status" value="1"/>
</dbReference>
<dbReference type="SMART" id="SM00034">
    <property type="entry name" value="CLECT"/>
    <property type="match status" value="1"/>
</dbReference>
<dbReference type="PROSITE" id="PS51406">
    <property type="entry name" value="FIBRINOGEN_C_2"/>
    <property type="match status" value="1"/>
</dbReference>
<reference evidence="4" key="1">
    <citation type="submission" date="2022-11" db="UniProtKB">
        <authorList>
            <consortium name="WormBaseParasite"/>
        </authorList>
    </citation>
    <scope>IDENTIFICATION</scope>
</reference>
<dbReference type="CDD" id="cd00037">
    <property type="entry name" value="CLECT"/>
    <property type="match status" value="1"/>
</dbReference>
<dbReference type="SUPFAM" id="SSF56496">
    <property type="entry name" value="Fibrinogen C-terminal domain-like"/>
    <property type="match status" value="1"/>
</dbReference>
<dbReference type="PROSITE" id="PS50041">
    <property type="entry name" value="C_TYPE_LECTIN_2"/>
    <property type="match status" value="1"/>
</dbReference>
<dbReference type="PANTHER" id="PTHR19143">
    <property type="entry name" value="FIBRINOGEN/TENASCIN/ANGIOPOEITIN"/>
    <property type="match status" value="1"/>
</dbReference>
<feature type="domain" description="Fibrinogen C-terminal" evidence="2">
    <location>
        <begin position="133"/>
        <end position="377"/>
    </location>
</feature>
<evidence type="ECO:0000313" key="3">
    <source>
        <dbReference type="Proteomes" id="UP000887566"/>
    </source>
</evidence>
<dbReference type="InterPro" id="IPR050373">
    <property type="entry name" value="Fibrinogen_C-term_domain"/>
</dbReference>
<feature type="domain" description="C-type lectin" evidence="1">
    <location>
        <begin position="3"/>
        <end position="120"/>
    </location>
</feature>
<dbReference type="WBParaSite" id="PSAMB.scaffold4207size15309.g23724.t1">
    <property type="protein sequence ID" value="PSAMB.scaffold4207size15309.g23724.t1"/>
    <property type="gene ID" value="PSAMB.scaffold4207size15309.g23724"/>
</dbReference>
<accession>A0A914WHW1</accession>
<dbReference type="InterPro" id="IPR016187">
    <property type="entry name" value="CTDL_fold"/>
</dbReference>
<evidence type="ECO:0000313" key="4">
    <source>
        <dbReference type="WBParaSite" id="PSAMB.scaffold4207size15309.g23724.t1"/>
    </source>
</evidence>
<dbReference type="GO" id="GO:0005615">
    <property type="term" value="C:extracellular space"/>
    <property type="evidence" value="ECO:0007669"/>
    <property type="project" value="TreeGrafter"/>
</dbReference>
<evidence type="ECO:0000259" key="2">
    <source>
        <dbReference type="PROSITE" id="PS51406"/>
    </source>
</evidence>
<dbReference type="Gene3D" id="3.90.215.10">
    <property type="entry name" value="Gamma Fibrinogen, chain A, domain 1"/>
    <property type="match status" value="1"/>
</dbReference>
<dbReference type="SUPFAM" id="SSF56436">
    <property type="entry name" value="C-type lectin-like"/>
    <property type="match status" value="1"/>
</dbReference>
<dbReference type="InterPro" id="IPR014716">
    <property type="entry name" value="Fibrinogen_a/b/g_C_1"/>
</dbReference>
<dbReference type="AlphaFoldDB" id="A0A914WHW1"/>
<evidence type="ECO:0000259" key="1">
    <source>
        <dbReference type="PROSITE" id="PS50041"/>
    </source>
</evidence>
<protein>
    <submittedName>
        <fullName evidence="4">Fibrinogen C-terminal domain-containing protein</fullName>
    </submittedName>
</protein>
<organism evidence="3 4">
    <name type="scientific">Plectus sambesii</name>
    <dbReference type="NCBI Taxonomy" id="2011161"/>
    <lineage>
        <taxon>Eukaryota</taxon>
        <taxon>Metazoa</taxon>
        <taxon>Ecdysozoa</taxon>
        <taxon>Nematoda</taxon>
        <taxon>Chromadorea</taxon>
        <taxon>Plectida</taxon>
        <taxon>Plectina</taxon>
        <taxon>Plectoidea</taxon>
        <taxon>Plectidae</taxon>
        <taxon>Plectus</taxon>
    </lineage>
</organism>
<dbReference type="InterPro" id="IPR002181">
    <property type="entry name" value="Fibrinogen_a/b/g_C_dom"/>
</dbReference>
<dbReference type="Pfam" id="PF00059">
    <property type="entry name" value="Lectin_C"/>
    <property type="match status" value="1"/>
</dbReference>
<dbReference type="Pfam" id="PF00147">
    <property type="entry name" value="Fibrinogen_C"/>
    <property type="match status" value="1"/>
</dbReference>